<comment type="caution">
    <text evidence="2">The sequence shown here is derived from an EMBL/GenBank/DDBJ whole genome shotgun (WGS) entry which is preliminary data.</text>
</comment>
<feature type="compositionally biased region" description="Polar residues" evidence="1">
    <location>
        <begin position="69"/>
        <end position="81"/>
    </location>
</feature>
<proteinExistence type="predicted"/>
<sequence length="108" mass="12573">MEEAKNNEDSNELNHQHRPGNRDRHILELKRRQIFERWRVEYIPPLQTEGVQFEATFSKPMMIELTFTEGPSTQPSYTEPSCSRPAFTEPTHIEIPHPQAPLAPDHAL</sequence>
<evidence type="ECO:0000256" key="1">
    <source>
        <dbReference type="SAM" id="MobiDB-lite"/>
    </source>
</evidence>
<evidence type="ECO:0000313" key="3">
    <source>
        <dbReference type="Proteomes" id="UP000288805"/>
    </source>
</evidence>
<name>A0A438CIM3_VITVI</name>
<gene>
    <name evidence="2" type="ORF">CK203_102473</name>
</gene>
<organism evidence="2 3">
    <name type="scientific">Vitis vinifera</name>
    <name type="common">Grape</name>
    <dbReference type="NCBI Taxonomy" id="29760"/>
    <lineage>
        <taxon>Eukaryota</taxon>
        <taxon>Viridiplantae</taxon>
        <taxon>Streptophyta</taxon>
        <taxon>Embryophyta</taxon>
        <taxon>Tracheophyta</taxon>
        <taxon>Spermatophyta</taxon>
        <taxon>Magnoliopsida</taxon>
        <taxon>eudicotyledons</taxon>
        <taxon>Gunneridae</taxon>
        <taxon>Pentapetalae</taxon>
        <taxon>rosids</taxon>
        <taxon>Vitales</taxon>
        <taxon>Vitaceae</taxon>
        <taxon>Viteae</taxon>
        <taxon>Vitis</taxon>
    </lineage>
</organism>
<protein>
    <submittedName>
        <fullName evidence="2">Uncharacterized protein</fullName>
    </submittedName>
</protein>
<dbReference type="Proteomes" id="UP000288805">
    <property type="component" value="Unassembled WGS sequence"/>
</dbReference>
<dbReference type="AlphaFoldDB" id="A0A438CIM3"/>
<dbReference type="EMBL" id="QGNW01002208">
    <property type="protein sequence ID" value="RVW23052.1"/>
    <property type="molecule type" value="Genomic_DNA"/>
</dbReference>
<accession>A0A438CIM3</accession>
<reference evidence="2 3" key="1">
    <citation type="journal article" date="2018" name="PLoS Genet.">
        <title>Population sequencing reveals clonal diversity and ancestral inbreeding in the grapevine cultivar Chardonnay.</title>
        <authorList>
            <person name="Roach M.J."/>
            <person name="Johnson D.L."/>
            <person name="Bohlmann J."/>
            <person name="van Vuuren H.J."/>
            <person name="Jones S.J."/>
            <person name="Pretorius I.S."/>
            <person name="Schmidt S.A."/>
            <person name="Borneman A.R."/>
        </authorList>
    </citation>
    <scope>NUCLEOTIDE SEQUENCE [LARGE SCALE GENOMIC DNA]</scope>
    <source>
        <strain evidence="3">cv. Chardonnay</strain>
        <tissue evidence="2">Leaf</tissue>
    </source>
</reference>
<feature type="region of interest" description="Disordered" evidence="1">
    <location>
        <begin position="1"/>
        <end position="24"/>
    </location>
</feature>
<feature type="region of interest" description="Disordered" evidence="1">
    <location>
        <begin position="68"/>
        <end position="108"/>
    </location>
</feature>
<evidence type="ECO:0000313" key="2">
    <source>
        <dbReference type="EMBL" id="RVW23052.1"/>
    </source>
</evidence>